<dbReference type="PANTHER" id="PTHR43975">
    <property type="entry name" value="ZGC:101858"/>
    <property type="match status" value="1"/>
</dbReference>
<dbReference type="Pfam" id="PF13561">
    <property type="entry name" value="adh_short_C2"/>
    <property type="match status" value="1"/>
</dbReference>
<protein>
    <submittedName>
        <fullName evidence="1">SDR family oxidoreductase</fullName>
    </submittedName>
</protein>
<dbReference type="CDD" id="cd05233">
    <property type="entry name" value="SDR_c"/>
    <property type="match status" value="1"/>
</dbReference>
<evidence type="ECO:0000313" key="2">
    <source>
        <dbReference type="Proteomes" id="UP000798808"/>
    </source>
</evidence>
<proteinExistence type="predicted"/>
<organism evidence="1 2">
    <name type="scientific">Fulvivirga kasyanovii</name>
    <dbReference type="NCBI Taxonomy" id="396812"/>
    <lineage>
        <taxon>Bacteria</taxon>
        <taxon>Pseudomonadati</taxon>
        <taxon>Bacteroidota</taxon>
        <taxon>Cytophagia</taxon>
        <taxon>Cytophagales</taxon>
        <taxon>Fulvivirgaceae</taxon>
        <taxon>Fulvivirga</taxon>
    </lineage>
</organism>
<sequence length="249" mass="26204">MTKLKGKVAIITGANSGIGLATAKLFAKEGARVVITGRREDALQQAASEIEGEVLAIHADAGKLDDIKKVISTTVAKFGNIDILFPNAGIAPFQPIEHTSEELFDEVIGINLKGPFFLVKEALPYLNQDGVVIFNTTIAQTKGFAHTGAYVASKAGLRSLVRILTTELKEKGIRSVAVSPGPIETPIYSKLGKSEAEVEEMGTAFASLVPLGRFGSADEVAKTVLFLASSEASFVNGTELVVDGGLSMV</sequence>
<dbReference type="InterPro" id="IPR002347">
    <property type="entry name" value="SDR_fam"/>
</dbReference>
<gene>
    <name evidence="1" type="ORF">E1163_04825</name>
</gene>
<name>A0ABW9RJJ9_9BACT</name>
<dbReference type="Gene3D" id="3.40.50.720">
    <property type="entry name" value="NAD(P)-binding Rossmann-like Domain"/>
    <property type="match status" value="1"/>
</dbReference>
<dbReference type="NCBIfam" id="NF005559">
    <property type="entry name" value="PRK07231.1"/>
    <property type="match status" value="1"/>
</dbReference>
<accession>A0ABW9RJJ9</accession>
<dbReference type="PANTHER" id="PTHR43975:SF2">
    <property type="entry name" value="EG:BACR7A4.14 PROTEIN-RELATED"/>
    <property type="match status" value="1"/>
</dbReference>
<dbReference type="RefSeq" id="WP_155170077.1">
    <property type="nucleotide sequence ID" value="NZ_BAAAFL010000043.1"/>
</dbReference>
<comment type="caution">
    <text evidence="1">The sequence shown here is derived from an EMBL/GenBank/DDBJ whole genome shotgun (WGS) entry which is preliminary data.</text>
</comment>
<reference evidence="1 2" key="1">
    <citation type="submission" date="2019-02" db="EMBL/GenBank/DDBJ databases">
        <authorList>
            <person name="Goldberg S.R."/>
            <person name="Haltli B.A."/>
            <person name="Correa H."/>
            <person name="Russell K.G."/>
        </authorList>
    </citation>
    <scope>NUCLEOTIDE SEQUENCE [LARGE SCALE GENOMIC DNA]</scope>
    <source>
        <strain evidence="1 2">JCM 16186</strain>
    </source>
</reference>
<dbReference type="PRINTS" id="PR00081">
    <property type="entry name" value="GDHRDH"/>
</dbReference>
<dbReference type="EMBL" id="SMLW01000390">
    <property type="protein sequence ID" value="MTI24263.1"/>
    <property type="molecule type" value="Genomic_DNA"/>
</dbReference>
<dbReference type="SUPFAM" id="SSF51735">
    <property type="entry name" value="NAD(P)-binding Rossmann-fold domains"/>
    <property type="match status" value="1"/>
</dbReference>
<evidence type="ECO:0000313" key="1">
    <source>
        <dbReference type="EMBL" id="MTI24263.1"/>
    </source>
</evidence>
<keyword evidence="2" id="KW-1185">Reference proteome</keyword>
<dbReference type="Proteomes" id="UP000798808">
    <property type="component" value="Unassembled WGS sequence"/>
</dbReference>
<dbReference type="InterPro" id="IPR036291">
    <property type="entry name" value="NAD(P)-bd_dom_sf"/>
</dbReference>